<dbReference type="Pfam" id="PF10017">
    <property type="entry name" value="Methyltransf_33"/>
    <property type="match status" value="1"/>
</dbReference>
<protein>
    <submittedName>
        <fullName evidence="4">Dimethylhistidine N-methyltransferase</fullName>
    </submittedName>
</protein>
<dbReference type="EMBL" id="BMIB01000001">
    <property type="protein sequence ID" value="GGH59953.1"/>
    <property type="molecule type" value="Genomic_DNA"/>
</dbReference>
<dbReference type="Proteomes" id="UP000627292">
    <property type="component" value="Unassembled WGS sequence"/>
</dbReference>
<evidence type="ECO:0000313" key="4">
    <source>
        <dbReference type="EMBL" id="GGH59953.1"/>
    </source>
</evidence>
<dbReference type="PANTHER" id="PTHR43397">
    <property type="entry name" value="ERGOTHIONEINE BIOSYNTHESIS PROTEIN 1"/>
    <property type="match status" value="1"/>
</dbReference>
<dbReference type="GO" id="GO:0008168">
    <property type="term" value="F:methyltransferase activity"/>
    <property type="evidence" value="ECO:0007669"/>
    <property type="project" value="UniProtKB-KW"/>
</dbReference>
<evidence type="ECO:0000256" key="2">
    <source>
        <dbReference type="ARBA" id="ARBA00022679"/>
    </source>
</evidence>
<dbReference type="InterPro" id="IPR035094">
    <property type="entry name" value="EgtD"/>
</dbReference>
<dbReference type="PANTHER" id="PTHR43397:SF1">
    <property type="entry name" value="ERGOTHIONEINE BIOSYNTHESIS PROTEIN 1"/>
    <property type="match status" value="1"/>
</dbReference>
<reference evidence="4" key="2">
    <citation type="submission" date="2020-09" db="EMBL/GenBank/DDBJ databases">
        <authorList>
            <person name="Sun Q."/>
            <person name="Zhou Y."/>
        </authorList>
    </citation>
    <scope>NUCLEOTIDE SEQUENCE</scope>
    <source>
        <strain evidence="4">CGMCC 1.15290</strain>
    </source>
</reference>
<dbReference type="Gene3D" id="3.40.50.150">
    <property type="entry name" value="Vaccinia Virus protein VP39"/>
    <property type="match status" value="1"/>
</dbReference>
<dbReference type="InterPro" id="IPR019257">
    <property type="entry name" value="MeTrfase_dom"/>
</dbReference>
<dbReference type="NCBIfam" id="TIGR03438">
    <property type="entry name" value="egtD_ergothio"/>
    <property type="match status" value="1"/>
</dbReference>
<reference evidence="4" key="1">
    <citation type="journal article" date="2014" name="Int. J. Syst. Evol. Microbiol.">
        <title>Complete genome sequence of Corynebacterium casei LMG S-19264T (=DSM 44701T), isolated from a smear-ripened cheese.</title>
        <authorList>
            <consortium name="US DOE Joint Genome Institute (JGI-PGF)"/>
            <person name="Walter F."/>
            <person name="Albersmeier A."/>
            <person name="Kalinowski J."/>
            <person name="Ruckert C."/>
        </authorList>
    </citation>
    <scope>NUCLEOTIDE SEQUENCE</scope>
    <source>
        <strain evidence="4">CGMCC 1.15290</strain>
    </source>
</reference>
<dbReference type="InterPro" id="IPR051128">
    <property type="entry name" value="EgtD_Methyltrsf_superfamily"/>
</dbReference>
<proteinExistence type="predicted"/>
<dbReference type="RefSeq" id="WP_229687710.1">
    <property type="nucleotide sequence ID" value="NZ_BMIB01000001.1"/>
</dbReference>
<gene>
    <name evidence="4" type="ORF">GCM10011379_07300</name>
</gene>
<evidence type="ECO:0000313" key="5">
    <source>
        <dbReference type="Proteomes" id="UP000627292"/>
    </source>
</evidence>
<name>A0A917MTM8_9BACT</name>
<keyword evidence="2" id="KW-0808">Transferase</keyword>
<evidence type="ECO:0000256" key="1">
    <source>
        <dbReference type="ARBA" id="ARBA00022603"/>
    </source>
</evidence>
<dbReference type="AlphaFoldDB" id="A0A917MTM8"/>
<keyword evidence="5" id="KW-1185">Reference proteome</keyword>
<accession>A0A917MTM8</accession>
<feature type="domain" description="Histidine-specific methyltransferase SAM-dependent" evidence="3">
    <location>
        <begin position="23"/>
        <end position="328"/>
    </location>
</feature>
<dbReference type="InterPro" id="IPR029063">
    <property type="entry name" value="SAM-dependent_MTases_sf"/>
</dbReference>
<dbReference type="SUPFAM" id="SSF53335">
    <property type="entry name" value="S-adenosyl-L-methionine-dependent methyltransferases"/>
    <property type="match status" value="1"/>
</dbReference>
<dbReference type="GO" id="GO:0032259">
    <property type="term" value="P:methylation"/>
    <property type="evidence" value="ECO:0007669"/>
    <property type="project" value="UniProtKB-KW"/>
</dbReference>
<organism evidence="4 5">
    <name type="scientific">Filimonas zeae</name>
    <dbReference type="NCBI Taxonomy" id="1737353"/>
    <lineage>
        <taxon>Bacteria</taxon>
        <taxon>Pseudomonadati</taxon>
        <taxon>Bacteroidota</taxon>
        <taxon>Chitinophagia</taxon>
        <taxon>Chitinophagales</taxon>
        <taxon>Chitinophagaceae</taxon>
        <taxon>Filimonas</taxon>
    </lineage>
</organism>
<sequence length="331" mass="37560">MYTFTESYMVPQAAQKKSALEEFRRDVLEGLNGSVKKLQSKYFYDKEGDRLFQQIMNCPEYYVTNCELEIFQQQTELLARMVIADGSAFDLIELGAGDATKSQYLLQHLINAEVPFTYMPIDISGNILSELEERLSSEIPALRVRSLEGDYFEMLQKAVAFTLKRKVVLLLGANIGNMAPQDALEFARRLRAGLQPGDRVVIGVDLKKHPRVIREAYDDREGITARFNLNLLARINRELKADFDIAQFEHYQHYDPDSGACKSYLVSLCNQVITIGKKEIPFAKDETIYMEISQKYTLNEVAMLAADSGFIPVSHCTDSKGWFVDACWVAG</sequence>
<keyword evidence="1" id="KW-0489">Methyltransferase</keyword>
<dbReference type="PIRSF" id="PIRSF018005">
    <property type="entry name" value="UCP018005"/>
    <property type="match status" value="1"/>
</dbReference>
<comment type="caution">
    <text evidence="4">The sequence shown here is derived from an EMBL/GenBank/DDBJ whole genome shotgun (WGS) entry which is preliminary data.</text>
</comment>
<evidence type="ECO:0000259" key="3">
    <source>
        <dbReference type="Pfam" id="PF10017"/>
    </source>
</evidence>
<dbReference type="InterPro" id="IPR017804">
    <property type="entry name" value="MeTrfase_EgtD-like"/>
</dbReference>